<evidence type="ECO:0000313" key="2">
    <source>
        <dbReference type="EMBL" id="SFN74789.1"/>
    </source>
</evidence>
<accession>A0A1I5BJL7</accession>
<keyword evidence="1" id="KW-0472">Membrane</keyword>
<keyword evidence="1" id="KW-0812">Transmembrane</keyword>
<reference evidence="3" key="1">
    <citation type="submission" date="2016-10" db="EMBL/GenBank/DDBJ databases">
        <authorList>
            <person name="Varghese N."/>
            <person name="Submissions S."/>
        </authorList>
    </citation>
    <scope>NUCLEOTIDE SEQUENCE [LARGE SCALE GENOMIC DNA]</scope>
    <source>
        <strain evidence="3">XJ109</strain>
    </source>
</reference>
<dbReference type="STRING" id="684065.SAMN05421738_1372"/>
<dbReference type="EMBL" id="FOUZ01000037">
    <property type="protein sequence ID" value="SFN74789.1"/>
    <property type="molecule type" value="Genomic_DNA"/>
</dbReference>
<gene>
    <name evidence="2" type="ORF">SAMN05421738_1372</name>
</gene>
<evidence type="ECO:0000313" key="3">
    <source>
        <dbReference type="Proteomes" id="UP000199149"/>
    </source>
</evidence>
<feature type="transmembrane region" description="Helical" evidence="1">
    <location>
        <begin position="6"/>
        <end position="31"/>
    </location>
</feature>
<protein>
    <submittedName>
        <fullName evidence="2">Uncharacterized protein</fullName>
    </submittedName>
</protein>
<name>A0A1I5BJL7_9FLAO</name>
<keyword evidence="3" id="KW-1185">Reference proteome</keyword>
<evidence type="ECO:0000256" key="1">
    <source>
        <dbReference type="SAM" id="Phobius"/>
    </source>
</evidence>
<organism evidence="2 3">
    <name type="scientific">Algoriella xinjiangensis</name>
    <dbReference type="NCBI Taxonomy" id="684065"/>
    <lineage>
        <taxon>Bacteria</taxon>
        <taxon>Pseudomonadati</taxon>
        <taxon>Bacteroidota</taxon>
        <taxon>Flavobacteriia</taxon>
        <taxon>Flavobacteriales</taxon>
        <taxon>Weeksellaceae</taxon>
        <taxon>Algoriella</taxon>
    </lineage>
</organism>
<dbReference type="Proteomes" id="UP000199149">
    <property type="component" value="Unassembled WGS sequence"/>
</dbReference>
<sequence length="32" mass="3916">MAFLYSIISIMLSDIYYSYTLLFIVYCFLFFN</sequence>
<keyword evidence="1" id="KW-1133">Transmembrane helix</keyword>
<proteinExistence type="predicted"/>
<dbReference type="AlphaFoldDB" id="A0A1I5BJL7"/>